<evidence type="ECO:0000256" key="12">
    <source>
        <dbReference type="ARBA" id="ARBA00023136"/>
    </source>
</evidence>
<keyword evidence="6 15" id="KW-0479">Metal-binding</keyword>
<evidence type="ECO:0000256" key="5">
    <source>
        <dbReference type="ARBA" id="ARBA00022692"/>
    </source>
</evidence>
<evidence type="ECO:0000256" key="3">
    <source>
        <dbReference type="ARBA" id="ARBA00022438"/>
    </source>
</evidence>
<organism evidence="21 22">
    <name type="scientific">Dicentrarchus labrax</name>
    <name type="common">European seabass</name>
    <name type="synonym">Morone labrax</name>
    <dbReference type="NCBI Taxonomy" id="13489"/>
    <lineage>
        <taxon>Eukaryota</taxon>
        <taxon>Metazoa</taxon>
        <taxon>Chordata</taxon>
        <taxon>Craniata</taxon>
        <taxon>Vertebrata</taxon>
        <taxon>Euteleostomi</taxon>
        <taxon>Actinopterygii</taxon>
        <taxon>Neopterygii</taxon>
        <taxon>Teleostei</taxon>
        <taxon>Neoteleostei</taxon>
        <taxon>Acanthomorphata</taxon>
        <taxon>Eupercaria</taxon>
        <taxon>Moronidae</taxon>
        <taxon>Dicentrarchus</taxon>
    </lineage>
</organism>
<evidence type="ECO:0000259" key="18">
    <source>
        <dbReference type="Pfam" id="PF01433"/>
    </source>
</evidence>
<evidence type="ECO:0000256" key="11">
    <source>
        <dbReference type="ARBA" id="ARBA00023049"/>
    </source>
</evidence>
<evidence type="ECO:0000256" key="4">
    <source>
        <dbReference type="ARBA" id="ARBA00022670"/>
    </source>
</evidence>
<feature type="domain" description="ERAP1-like C-terminal" evidence="19">
    <location>
        <begin position="567"/>
        <end position="828"/>
    </location>
</feature>
<evidence type="ECO:0000256" key="6">
    <source>
        <dbReference type="ARBA" id="ARBA00022723"/>
    </source>
</evidence>
<dbReference type="GO" id="GO:0005886">
    <property type="term" value="C:plasma membrane"/>
    <property type="evidence" value="ECO:0007669"/>
    <property type="project" value="TreeGrafter"/>
</dbReference>
<sequence length="890" mass="101421">MAKSSFTSKAIASAFMILTGSVIAGIVTMVILYNTQISSMNPTPRPTFSTTTTGPPPVMRLPKNLIPETYTVFLKPHFYTRIIEEVNVTSPNQTMLFTGNSTVNFHCAQTTRTIYLNSKDLAVSKPKVIDTENNNNIEVSAMKHHEDESDFLEIQLKEALEAGGNYSLSLDFKGEISENLDALFVSTYQEGEPEFEGDTNTERFLVATNMEPTDARRVFPCFDEPEMKAVFYVTIIHRRFTKALGNEQQSASNIIDEDWQYTSFHPTPKMSTYLVAFTDNIFCALSDLCVLLIQTFARPEAAAAGHTHYAASITGKILQFYENYFEINYQQKTLDQIALPDLSPAAMENWGLITYQEGGLLYEEGVSSLLHKEVIATLISHELAHQWFGNLVTMKWWNEVWLNEGFASYMSYFAVDHIDPSFKARDTFVMRDLHTAFEEDSLASSHPLSPPQEDVQETYQIIEMFDAITYSKGAIVLRMLEDVVGEKVFQKGIKAVDEDSGHTKVALIMKPWTTQIGYPVITINTTDGGIYQKHFLFNDSSESNLWWHVPITAMSDTSGLFSFTGEWILANVNCTGYYRVNYNPENWERLLTQLEKDPHRIPLMNRGQLIDDAFNLARAKLVDVSLALNSTRFLHNETAYIPWESAVRNLEYIVLMFDRSEVYGPMQAYLQEQVKGLYSFFRNYTYYSKVPEDHSLQRSQLLAIHVACSNGLPECIEMASKMFANWMNSNTTNGIHPNLRSVIYCQAVAAGGGKEWEFAWNKFQSSSDTSEKEQLRKALSCTKKIWLLNRYLEYTLDPEKIRLMDVASTINYIAKNVAGQALAWNFVRVAIWTLILGFFRFNLEHFATDYELDSANRAVYQAIEQTKVNIEWVGEHKDVILEWFEGQTAL</sequence>
<dbReference type="SUPFAM" id="SSF63737">
    <property type="entry name" value="Leukotriene A4 hydrolase N-terminal domain"/>
    <property type="match status" value="1"/>
</dbReference>
<dbReference type="GO" id="GO:0005737">
    <property type="term" value="C:cytoplasm"/>
    <property type="evidence" value="ECO:0007669"/>
    <property type="project" value="TreeGrafter"/>
</dbReference>
<evidence type="ECO:0000256" key="9">
    <source>
        <dbReference type="ARBA" id="ARBA00022968"/>
    </source>
</evidence>
<dbReference type="GO" id="GO:0008270">
    <property type="term" value="F:zinc ion binding"/>
    <property type="evidence" value="ECO:0007669"/>
    <property type="project" value="UniProtKB-UniRule"/>
</dbReference>
<dbReference type="GO" id="GO:0006508">
    <property type="term" value="P:proteolysis"/>
    <property type="evidence" value="ECO:0007669"/>
    <property type="project" value="UniProtKB-KW"/>
</dbReference>
<dbReference type="Gene3D" id="1.25.50.20">
    <property type="match status" value="1"/>
</dbReference>
<dbReference type="InterPro" id="IPR001930">
    <property type="entry name" value="Peptidase_M1"/>
</dbReference>
<evidence type="ECO:0000313" key="22">
    <source>
        <dbReference type="Proteomes" id="UP000694389"/>
    </source>
</evidence>
<keyword evidence="22" id="KW-1185">Reference proteome</keyword>
<evidence type="ECO:0000256" key="17">
    <source>
        <dbReference type="RuleBase" id="RU364040"/>
    </source>
</evidence>
<dbReference type="GO" id="GO:0043171">
    <property type="term" value="P:peptide catabolic process"/>
    <property type="evidence" value="ECO:0007669"/>
    <property type="project" value="TreeGrafter"/>
</dbReference>
<comment type="similarity">
    <text evidence="2 17">Belongs to the peptidase M1 family.</text>
</comment>
<reference evidence="21" key="1">
    <citation type="submission" date="2025-08" db="UniProtKB">
        <authorList>
            <consortium name="Ensembl"/>
        </authorList>
    </citation>
    <scope>IDENTIFICATION</scope>
</reference>
<keyword evidence="3 17" id="KW-0031">Aminopeptidase</keyword>
<dbReference type="Pfam" id="PF01433">
    <property type="entry name" value="Peptidase_M1"/>
    <property type="match status" value="1"/>
</dbReference>
<feature type="binding site" evidence="15">
    <location>
        <position position="404"/>
    </location>
    <ligand>
        <name>Zn(2+)</name>
        <dbReference type="ChEBI" id="CHEBI:29105"/>
        <note>catalytic</note>
    </ligand>
</feature>
<dbReference type="Pfam" id="PF11838">
    <property type="entry name" value="ERAP1_C"/>
    <property type="match status" value="1"/>
</dbReference>
<dbReference type="Gene3D" id="2.60.40.1910">
    <property type="match status" value="1"/>
</dbReference>
<keyword evidence="8 15" id="KW-0862">Zinc</keyword>
<keyword evidence="7 17" id="KW-0378">Hydrolase</keyword>
<evidence type="ECO:0000256" key="13">
    <source>
        <dbReference type="ARBA" id="ARBA00023180"/>
    </source>
</evidence>
<feature type="binding site" evidence="15">
    <location>
        <position position="385"/>
    </location>
    <ligand>
        <name>Zn(2+)</name>
        <dbReference type="ChEBI" id="CHEBI:29105"/>
        <note>catalytic</note>
    </ligand>
</feature>
<dbReference type="GO" id="GO:0005615">
    <property type="term" value="C:extracellular space"/>
    <property type="evidence" value="ECO:0007669"/>
    <property type="project" value="TreeGrafter"/>
</dbReference>
<feature type="domain" description="Aminopeptidase N-like N-terminal" evidence="20">
    <location>
        <begin position="67"/>
        <end position="274"/>
    </location>
</feature>
<dbReference type="Gene3D" id="2.60.40.1730">
    <property type="entry name" value="tricorn interacting facor f3 domain"/>
    <property type="match status" value="1"/>
</dbReference>
<evidence type="ECO:0000259" key="19">
    <source>
        <dbReference type="Pfam" id="PF11838"/>
    </source>
</evidence>
<comment type="subcellular location">
    <subcellularLocation>
        <location evidence="1">Membrane</location>
        <topology evidence="1">Single-pass type II membrane protein</topology>
    </subcellularLocation>
</comment>
<evidence type="ECO:0000256" key="14">
    <source>
        <dbReference type="PIRSR" id="PIRSR634016-1"/>
    </source>
</evidence>
<keyword evidence="11 17" id="KW-0482">Metalloprotease</keyword>
<evidence type="ECO:0000256" key="2">
    <source>
        <dbReference type="ARBA" id="ARBA00010136"/>
    </source>
</evidence>
<dbReference type="EC" id="3.4.11.-" evidence="17"/>
<accession>A0A8P4KNK1</accession>
<feature type="active site" description="Proton acceptor" evidence="14">
    <location>
        <position position="382"/>
    </location>
</feature>
<dbReference type="PRINTS" id="PR00756">
    <property type="entry name" value="ALADIPTASE"/>
</dbReference>
<keyword evidence="9" id="KW-0735">Signal-anchor</keyword>
<feature type="domain" description="Peptidase M1 membrane alanine aminopeptidase" evidence="18">
    <location>
        <begin position="309"/>
        <end position="496"/>
    </location>
</feature>
<reference evidence="21" key="2">
    <citation type="submission" date="2025-09" db="UniProtKB">
        <authorList>
            <consortium name="Ensembl"/>
        </authorList>
    </citation>
    <scope>IDENTIFICATION</scope>
</reference>
<evidence type="ECO:0000256" key="10">
    <source>
        <dbReference type="ARBA" id="ARBA00022989"/>
    </source>
</evidence>
<evidence type="ECO:0000256" key="16">
    <source>
        <dbReference type="PIRSR" id="PIRSR634016-4"/>
    </source>
</evidence>
<dbReference type="InterPro" id="IPR045357">
    <property type="entry name" value="Aminopeptidase_N-like_N"/>
</dbReference>
<dbReference type="InterPro" id="IPR050344">
    <property type="entry name" value="Peptidase_M1_aminopeptidases"/>
</dbReference>
<evidence type="ECO:0000256" key="15">
    <source>
        <dbReference type="PIRSR" id="PIRSR634016-3"/>
    </source>
</evidence>
<dbReference type="InterPro" id="IPR024571">
    <property type="entry name" value="ERAP1-like_C_dom"/>
</dbReference>
<dbReference type="PANTHER" id="PTHR11533">
    <property type="entry name" value="PROTEASE M1 ZINC METALLOPROTEASE"/>
    <property type="match status" value="1"/>
</dbReference>
<dbReference type="GO" id="GO:0042277">
    <property type="term" value="F:peptide binding"/>
    <property type="evidence" value="ECO:0007669"/>
    <property type="project" value="TreeGrafter"/>
</dbReference>
<dbReference type="InterPro" id="IPR042097">
    <property type="entry name" value="Aminopeptidase_N-like_N_sf"/>
</dbReference>
<dbReference type="SUPFAM" id="SSF55486">
    <property type="entry name" value="Metalloproteases ('zincins'), catalytic domain"/>
    <property type="match status" value="1"/>
</dbReference>
<name>A0A8P4KNK1_DICLA</name>
<dbReference type="Ensembl" id="ENSDLAT00005070955.1">
    <property type="protein sequence ID" value="ENSDLAP00005081005.1"/>
    <property type="gene ID" value="ENSDLAG00005008629.2"/>
</dbReference>
<dbReference type="Pfam" id="PF17900">
    <property type="entry name" value="Peptidase_M1_N"/>
    <property type="match status" value="1"/>
</dbReference>
<keyword evidence="13" id="KW-0325">Glycoprotein</keyword>
<evidence type="ECO:0000313" key="21">
    <source>
        <dbReference type="Ensembl" id="ENSDLAP00005081005.1"/>
    </source>
</evidence>
<dbReference type="GO" id="GO:0070006">
    <property type="term" value="F:metalloaminopeptidase activity"/>
    <property type="evidence" value="ECO:0007669"/>
    <property type="project" value="TreeGrafter"/>
</dbReference>
<keyword evidence="10 17" id="KW-1133">Transmembrane helix</keyword>
<dbReference type="Proteomes" id="UP000694389">
    <property type="component" value="Unassembled WGS sequence"/>
</dbReference>
<dbReference type="PANTHER" id="PTHR11533:SF259">
    <property type="entry name" value="AMINOPEPTIDASE"/>
    <property type="match status" value="1"/>
</dbReference>
<dbReference type="FunFam" id="1.25.50.20:FF:000012">
    <property type="entry name" value="Aminopeptidase N"/>
    <property type="match status" value="1"/>
</dbReference>
<dbReference type="InterPro" id="IPR014782">
    <property type="entry name" value="Peptidase_M1_dom"/>
</dbReference>
<dbReference type="GeneTree" id="ENSGT00940000164605"/>
<evidence type="ECO:0000256" key="7">
    <source>
        <dbReference type="ARBA" id="ARBA00022801"/>
    </source>
</evidence>
<dbReference type="AlphaFoldDB" id="A0A8P4KNK1"/>
<keyword evidence="12 17" id="KW-0472">Membrane</keyword>
<feature type="site" description="Transition state stabilizer" evidence="16">
    <location>
        <position position="470"/>
    </location>
</feature>
<proteinExistence type="inferred from homology"/>
<dbReference type="Gene3D" id="1.10.390.10">
    <property type="entry name" value="Neutral Protease Domain 2"/>
    <property type="match status" value="1"/>
</dbReference>
<comment type="cofactor">
    <cofactor evidence="15 17">
        <name>Zn(2+)</name>
        <dbReference type="ChEBI" id="CHEBI:29105"/>
    </cofactor>
    <text evidence="15 17">Binds 1 zinc ion per subunit.</text>
</comment>
<protein>
    <recommendedName>
        <fullName evidence="17">Aminopeptidase</fullName>
        <ecNumber evidence="17">3.4.11.-</ecNumber>
    </recommendedName>
</protein>
<evidence type="ECO:0000259" key="20">
    <source>
        <dbReference type="Pfam" id="PF17900"/>
    </source>
</evidence>
<evidence type="ECO:0000256" key="1">
    <source>
        <dbReference type="ARBA" id="ARBA00004606"/>
    </source>
</evidence>
<evidence type="ECO:0000256" key="8">
    <source>
        <dbReference type="ARBA" id="ARBA00022833"/>
    </source>
</evidence>
<keyword evidence="5 17" id="KW-0812">Transmembrane</keyword>
<dbReference type="InterPro" id="IPR034016">
    <property type="entry name" value="M1_APN-typ"/>
</dbReference>
<gene>
    <name evidence="21" type="primary">anpeplb</name>
</gene>
<dbReference type="FunFam" id="1.10.390.10:FF:000016">
    <property type="entry name" value="Glutamyl aminopeptidase"/>
    <property type="match status" value="1"/>
</dbReference>
<keyword evidence="4 17" id="KW-0645">Protease</keyword>
<dbReference type="CDD" id="cd09601">
    <property type="entry name" value="M1_APN-Q_like"/>
    <property type="match status" value="1"/>
</dbReference>
<dbReference type="InterPro" id="IPR027268">
    <property type="entry name" value="Peptidase_M4/M1_CTD_sf"/>
</dbReference>
<dbReference type="FunFam" id="2.60.40.1730:FF:000013">
    <property type="entry name" value="Aminopeptidase"/>
    <property type="match status" value="1"/>
</dbReference>
<feature type="binding site" evidence="15">
    <location>
        <position position="381"/>
    </location>
    <ligand>
        <name>Zn(2+)</name>
        <dbReference type="ChEBI" id="CHEBI:29105"/>
        <note>catalytic</note>
    </ligand>
</feature>
<feature type="transmembrane region" description="Helical" evidence="17">
    <location>
        <begin position="12"/>
        <end position="33"/>
    </location>
</feature>